<accession>B9WD25</accession>
<evidence type="ECO:0000256" key="8">
    <source>
        <dbReference type="ARBA" id="ARBA00023242"/>
    </source>
</evidence>
<evidence type="ECO:0000256" key="5">
    <source>
        <dbReference type="ARBA" id="ARBA00022862"/>
    </source>
</evidence>
<evidence type="ECO:0000256" key="1">
    <source>
        <dbReference type="ARBA" id="ARBA00004123"/>
    </source>
</evidence>
<dbReference type="AlphaFoldDB" id="B9WD25"/>
<dbReference type="CGD" id="CAL0000170406">
    <property type="gene designation" value="Cd36_80440"/>
</dbReference>
<evidence type="ECO:0000256" key="14">
    <source>
        <dbReference type="SAM" id="MobiDB-lite"/>
    </source>
</evidence>
<organism evidence="17 18">
    <name type="scientific">Candida dubliniensis (strain CD36 / ATCC MYA-646 / CBS 7987 / NCPF 3949 / NRRL Y-17841)</name>
    <name type="common">Yeast</name>
    <dbReference type="NCBI Taxonomy" id="573826"/>
    <lineage>
        <taxon>Eukaryota</taxon>
        <taxon>Fungi</taxon>
        <taxon>Dikarya</taxon>
        <taxon>Ascomycota</taxon>
        <taxon>Saccharomycotina</taxon>
        <taxon>Pichiomycetes</taxon>
        <taxon>Debaryomycetaceae</taxon>
        <taxon>Candida/Lodderomyces clade</taxon>
        <taxon>Candida</taxon>
    </lineage>
</organism>
<evidence type="ECO:0000313" key="17">
    <source>
        <dbReference type="EMBL" id="CAX42574.1"/>
    </source>
</evidence>
<feature type="region of interest" description="Disordered" evidence="14">
    <location>
        <begin position="1"/>
        <end position="44"/>
    </location>
</feature>
<dbReference type="CDD" id="cd03017">
    <property type="entry name" value="PRX_BCP"/>
    <property type="match status" value="1"/>
</dbReference>
<keyword evidence="5" id="KW-0049">Antioxidant</keyword>
<keyword evidence="9" id="KW-0676">Redox-active center</keyword>
<dbReference type="PANTHER" id="PTHR42801">
    <property type="entry name" value="THIOREDOXIN-DEPENDENT PEROXIDE REDUCTASE"/>
    <property type="match status" value="1"/>
</dbReference>
<evidence type="ECO:0000259" key="15">
    <source>
        <dbReference type="PROSITE" id="PS51352"/>
    </source>
</evidence>
<dbReference type="GO" id="GO:0034599">
    <property type="term" value="P:cellular response to oxidative stress"/>
    <property type="evidence" value="ECO:0007669"/>
    <property type="project" value="UniProtKB-ARBA"/>
</dbReference>
<evidence type="ECO:0000256" key="12">
    <source>
        <dbReference type="ARBA" id="ARBA00049091"/>
    </source>
</evidence>
<dbReference type="GO" id="GO:0005737">
    <property type="term" value="C:cytoplasm"/>
    <property type="evidence" value="ECO:0007669"/>
    <property type="project" value="TreeGrafter"/>
</dbReference>
<protein>
    <recommendedName>
        <fullName evidence="3">thioredoxin-dependent peroxiredoxin</fullName>
        <ecNumber evidence="3">1.11.1.24</ecNumber>
    </recommendedName>
    <alternativeName>
        <fullName evidence="13">Nuclear thiol peroxidase</fullName>
    </alternativeName>
    <alternativeName>
        <fullName evidence="10">Thioredoxin peroxidase</fullName>
    </alternativeName>
</protein>
<keyword evidence="6 17" id="KW-0560">Oxidoreductase</keyword>
<reference evidence="17 18" key="1">
    <citation type="journal article" date="2009" name="Genome Res.">
        <title>Comparative genomics of the fungal pathogens Candida dubliniensis and Candida albicans.</title>
        <authorList>
            <person name="Jackson A.P."/>
            <person name="Gamble J.A."/>
            <person name="Yeomans T."/>
            <person name="Moran G.P."/>
            <person name="Saunders D."/>
            <person name="Harris D."/>
            <person name="Aslett M."/>
            <person name="Barrell J.F."/>
            <person name="Butler G."/>
            <person name="Citiulo F."/>
            <person name="Coleman D.C."/>
            <person name="de Groot P.W.J."/>
            <person name="Goodwin T.J."/>
            <person name="Quail M.A."/>
            <person name="McQuillan J."/>
            <person name="Munro C.A."/>
            <person name="Pain A."/>
            <person name="Poulter R.T."/>
            <person name="Rajandream M.A."/>
            <person name="Renauld H."/>
            <person name="Spiering M.J."/>
            <person name="Tivey A."/>
            <person name="Gow N.A.R."/>
            <person name="Barrell B."/>
            <person name="Sullivan D.J."/>
            <person name="Berriman M."/>
        </authorList>
    </citation>
    <scope>NUCLEOTIDE SEQUENCE [LARGE SCALE GENOMIC DNA]</scope>
    <source>
        <strain evidence="18">CD36 / ATCC MYA-646 / CBS 7987 / NCPF 3949 / NRRL Y-17841</strain>
    </source>
</reference>
<dbReference type="eggNOG" id="KOG0855">
    <property type="taxonomic scope" value="Eukaryota"/>
</dbReference>
<dbReference type="InterPro" id="IPR050924">
    <property type="entry name" value="Peroxiredoxin_BCP/PrxQ"/>
</dbReference>
<evidence type="ECO:0000256" key="13">
    <source>
        <dbReference type="ARBA" id="ARBA00077538"/>
    </source>
</evidence>
<dbReference type="EMBL" id="FM992690">
    <property type="protein sequence ID" value="CAX42574.1"/>
    <property type="molecule type" value="Genomic_DNA"/>
</dbReference>
<feature type="domain" description="Thioredoxin" evidence="15">
    <location>
        <begin position="44"/>
        <end position="193"/>
    </location>
</feature>
<comment type="similarity">
    <text evidence="11">Belongs to the peroxiredoxin family. BCP/PrxQ subfamily.</text>
</comment>
<comment type="catalytic activity">
    <reaction evidence="12">
        <text>a hydroperoxide + [thioredoxin]-dithiol = an alcohol + [thioredoxin]-disulfide + H2O</text>
        <dbReference type="Rhea" id="RHEA:62620"/>
        <dbReference type="Rhea" id="RHEA-COMP:10698"/>
        <dbReference type="Rhea" id="RHEA-COMP:10700"/>
        <dbReference type="ChEBI" id="CHEBI:15377"/>
        <dbReference type="ChEBI" id="CHEBI:29950"/>
        <dbReference type="ChEBI" id="CHEBI:30879"/>
        <dbReference type="ChEBI" id="CHEBI:35924"/>
        <dbReference type="ChEBI" id="CHEBI:50058"/>
        <dbReference type="EC" id="1.11.1.24"/>
    </reaction>
</comment>
<comment type="subcellular location">
    <subcellularLocation>
        <location evidence="1">Nucleus</location>
    </subcellularLocation>
</comment>
<evidence type="ECO:0000313" key="16">
    <source>
        <dbReference type="CGD" id="CAL0000170406"/>
    </source>
</evidence>
<dbReference type="KEGG" id="cdu:CD36_80440"/>
<dbReference type="SUPFAM" id="SSF52833">
    <property type="entry name" value="Thioredoxin-like"/>
    <property type="match status" value="1"/>
</dbReference>
<dbReference type="PROSITE" id="PS51352">
    <property type="entry name" value="THIOREDOXIN_2"/>
    <property type="match status" value="1"/>
</dbReference>
<evidence type="ECO:0000256" key="11">
    <source>
        <dbReference type="ARBA" id="ARBA00038489"/>
    </source>
</evidence>
<dbReference type="Pfam" id="PF00578">
    <property type="entry name" value="AhpC-TSA"/>
    <property type="match status" value="1"/>
</dbReference>
<dbReference type="GO" id="GO:0045454">
    <property type="term" value="P:cell redox homeostasis"/>
    <property type="evidence" value="ECO:0007669"/>
    <property type="project" value="TreeGrafter"/>
</dbReference>
<proteinExistence type="inferred from homology"/>
<keyword evidence="7" id="KW-1015">Disulfide bond</keyword>
<dbReference type="GeneID" id="8046774"/>
<keyword evidence="18" id="KW-1185">Reference proteome</keyword>
<dbReference type="EC" id="1.11.1.24" evidence="3"/>
<keyword evidence="8" id="KW-0539">Nucleus</keyword>
<comment type="subunit">
    <text evidence="2">Monomer.</text>
</comment>
<gene>
    <name evidence="16" type="ordered locus">Cd36_80440</name>
    <name evidence="17" type="ORF">CD36_80440</name>
</gene>
<feature type="compositionally biased region" description="Low complexity" evidence="14">
    <location>
        <begin position="32"/>
        <end position="42"/>
    </location>
</feature>
<dbReference type="FunFam" id="3.40.30.10:FF:000157">
    <property type="entry name" value="DOT5p Nuclear thiol peroxidase"/>
    <property type="match status" value="1"/>
</dbReference>
<sequence length="264" mass="29091">MPELRRSARVAARPTKEPEAAVEQPPTKKAKTTSTNTAKPNAGLEIGEKIPEITLLNQDGKEINLAEVAKGSKYVVIFAFPRASTSGCARQVSGFRKLDKDYKDVAIFGVSSDSIKAQKTFQTKQSAEYDLLSDPEKKLIGALGAKKHPSGIIRSHWIFVDGVLKVKQIQVSPEVSFTSAEEEIKKFINENENSKEATENDTIKEELKEEPQQDNSKEVNDDNTKQTDEKATESAQDEVKNVSEESKGLVEKSTEEPKTEAPAI</sequence>
<dbReference type="OrthoDB" id="338622at2759"/>
<evidence type="ECO:0000256" key="6">
    <source>
        <dbReference type="ARBA" id="ARBA00023002"/>
    </source>
</evidence>
<dbReference type="RefSeq" id="XP_002418992.1">
    <property type="nucleotide sequence ID" value="XM_002418947.1"/>
</dbReference>
<name>B9WD25_CANDC</name>
<evidence type="ECO:0000256" key="3">
    <source>
        <dbReference type="ARBA" id="ARBA00013017"/>
    </source>
</evidence>
<dbReference type="Proteomes" id="UP000002605">
    <property type="component" value="Chromosome 3"/>
</dbReference>
<dbReference type="GO" id="GO:0005634">
    <property type="term" value="C:nucleus"/>
    <property type="evidence" value="ECO:0007669"/>
    <property type="project" value="UniProtKB-SubCell"/>
</dbReference>
<evidence type="ECO:0000256" key="9">
    <source>
        <dbReference type="ARBA" id="ARBA00023284"/>
    </source>
</evidence>
<evidence type="ECO:0000313" key="18">
    <source>
        <dbReference type="Proteomes" id="UP000002605"/>
    </source>
</evidence>
<evidence type="ECO:0000256" key="2">
    <source>
        <dbReference type="ARBA" id="ARBA00011245"/>
    </source>
</evidence>
<evidence type="ECO:0000256" key="7">
    <source>
        <dbReference type="ARBA" id="ARBA00023157"/>
    </source>
</evidence>
<dbReference type="InterPro" id="IPR000866">
    <property type="entry name" value="AhpC/TSA"/>
</dbReference>
<evidence type="ECO:0000256" key="4">
    <source>
        <dbReference type="ARBA" id="ARBA00022559"/>
    </source>
</evidence>
<dbReference type="Gene3D" id="3.40.30.10">
    <property type="entry name" value="Glutaredoxin"/>
    <property type="match status" value="1"/>
</dbReference>
<dbReference type="InterPro" id="IPR036249">
    <property type="entry name" value="Thioredoxin-like_sf"/>
</dbReference>
<dbReference type="VEuPathDB" id="FungiDB:CD36_80440"/>
<dbReference type="InterPro" id="IPR013766">
    <property type="entry name" value="Thioredoxin_domain"/>
</dbReference>
<feature type="region of interest" description="Disordered" evidence="14">
    <location>
        <begin position="188"/>
        <end position="264"/>
    </location>
</feature>
<dbReference type="GO" id="GO:0008379">
    <property type="term" value="F:thioredoxin peroxidase activity"/>
    <property type="evidence" value="ECO:0007669"/>
    <property type="project" value="TreeGrafter"/>
</dbReference>
<dbReference type="HOGENOM" id="CLU_042529_2_1_1"/>
<dbReference type="PANTHER" id="PTHR42801:SF23">
    <property type="entry name" value="PEROXIREDOXIN DOT5"/>
    <property type="match status" value="1"/>
</dbReference>
<keyword evidence="4 17" id="KW-0575">Peroxidase</keyword>
<evidence type="ECO:0000256" key="10">
    <source>
        <dbReference type="ARBA" id="ARBA00032824"/>
    </source>
</evidence>